<sequence length="70" mass="7976">KLREQHAEFITSYKKLILGNFKPTISEDSALDNQSVIIPVQVLVNNSQLTIPDGHSKSYIMIFAWENQTD</sequence>
<evidence type="ECO:0000313" key="2">
    <source>
        <dbReference type="Proteomes" id="UP000789508"/>
    </source>
</evidence>
<dbReference type="OrthoDB" id="10250354at2759"/>
<organism evidence="1 2">
    <name type="scientific">Ambispora leptoticha</name>
    <dbReference type="NCBI Taxonomy" id="144679"/>
    <lineage>
        <taxon>Eukaryota</taxon>
        <taxon>Fungi</taxon>
        <taxon>Fungi incertae sedis</taxon>
        <taxon>Mucoromycota</taxon>
        <taxon>Glomeromycotina</taxon>
        <taxon>Glomeromycetes</taxon>
        <taxon>Archaeosporales</taxon>
        <taxon>Ambisporaceae</taxon>
        <taxon>Ambispora</taxon>
    </lineage>
</organism>
<proteinExistence type="predicted"/>
<name>A0A9N9ILZ0_9GLOM</name>
<keyword evidence="2" id="KW-1185">Reference proteome</keyword>
<accession>A0A9N9ILZ0</accession>
<comment type="caution">
    <text evidence="1">The sequence shown here is derived from an EMBL/GenBank/DDBJ whole genome shotgun (WGS) entry which is preliminary data.</text>
</comment>
<evidence type="ECO:0000313" key="1">
    <source>
        <dbReference type="EMBL" id="CAG8742859.1"/>
    </source>
</evidence>
<reference evidence="1" key="1">
    <citation type="submission" date="2021-06" db="EMBL/GenBank/DDBJ databases">
        <authorList>
            <person name="Kallberg Y."/>
            <person name="Tangrot J."/>
            <person name="Rosling A."/>
        </authorList>
    </citation>
    <scope>NUCLEOTIDE SEQUENCE</scope>
    <source>
        <strain evidence="1">FL130A</strain>
    </source>
</reference>
<dbReference type="AlphaFoldDB" id="A0A9N9ILZ0"/>
<dbReference type="EMBL" id="CAJVPS010036218">
    <property type="protein sequence ID" value="CAG8742859.1"/>
    <property type="molecule type" value="Genomic_DNA"/>
</dbReference>
<feature type="non-terminal residue" evidence="1">
    <location>
        <position position="70"/>
    </location>
</feature>
<dbReference type="Proteomes" id="UP000789508">
    <property type="component" value="Unassembled WGS sequence"/>
</dbReference>
<gene>
    <name evidence="1" type="ORF">ALEPTO_LOCUS13021</name>
</gene>
<protein>
    <submittedName>
        <fullName evidence="1">4778_t:CDS:1</fullName>
    </submittedName>
</protein>